<reference evidence="1 2" key="1">
    <citation type="submission" date="2021-12" db="EMBL/GenBank/DDBJ databases">
        <title>Genome sequencing of bacteria with rrn-lacking chromosome and rrn-plasmid.</title>
        <authorList>
            <person name="Anda M."/>
            <person name="Iwasaki W."/>
        </authorList>
    </citation>
    <scope>NUCLEOTIDE SEQUENCE [LARGE SCALE GENOMIC DNA]</scope>
    <source>
        <strain evidence="1 2">NBRC 101262</strain>
        <plasmid evidence="1 2">pPP3</plasmid>
    </source>
</reference>
<gene>
    <name evidence="1" type="ORF">PEPS_38840</name>
</gene>
<evidence type="ECO:0008006" key="3">
    <source>
        <dbReference type="Google" id="ProtNLM"/>
    </source>
</evidence>
<evidence type="ECO:0000313" key="1">
    <source>
        <dbReference type="EMBL" id="BDD01604.1"/>
    </source>
</evidence>
<dbReference type="Gene3D" id="3.40.30.10">
    <property type="entry name" value="Glutaredoxin"/>
    <property type="match status" value="1"/>
</dbReference>
<sequence length="126" mass="14322">MNKSHQTPAVYFNGENPADLKMIQQLESAKVVFRHIDLSRCKCCKEVFTDLVTAIGQDAQNVVSKASTFYPNFLHRFEQVDAPTDAWYAEMFTYYPSLLKSPLVLVEGQVHLVADSEDLNRLLPLN</sequence>
<dbReference type="RefSeq" id="WP_338399030.1">
    <property type="nucleotide sequence ID" value="NZ_AP025295.1"/>
</dbReference>
<keyword evidence="2" id="KW-1185">Reference proteome</keyword>
<accession>A0ABM7VKU6</accession>
<name>A0ABM7VKU6_9BACT</name>
<dbReference type="Proteomes" id="UP001354989">
    <property type="component" value="Plasmid pPP3"/>
</dbReference>
<proteinExistence type="predicted"/>
<dbReference type="SUPFAM" id="SSF52833">
    <property type="entry name" value="Thioredoxin-like"/>
    <property type="match status" value="1"/>
</dbReference>
<organism evidence="1 2">
    <name type="scientific">Persicobacter psychrovividus</name>
    <dbReference type="NCBI Taxonomy" id="387638"/>
    <lineage>
        <taxon>Bacteria</taxon>
        <taxon>Pseudomonadati</taxon>
        <taxon>Bacteroidota</taxon>
        <taxon>Cytophagia</taxon>
        <taxon>Cytophagales</taxon>
        <taxon>Persicobacteraceae</taxon>
        <taxon>Persicobacter</taxon>
    </lineage>
</organism>
<dbReference type="InterPro" id="IPR036249">
    <property type="entry name" value="Thioredoxin-like_sf"/>
</dbReference>
<evidence type="ECO:0000313" key="2">
    <source>
        <dbReference type="Proteomes" id="UP001354989"/>
    </source>
</evidence>
<keyword evidence="1" id="KW-0614">Plasmid</keyword>
<dbReference type="EMBL" id="AP025295">
    <property type="protein sequence ID" value="BDD01604.1"/>
    <property type="molecule type" value="Genomic_DNA"/>
</dbReference>
<protein>
    <recommendedName>
        <fullName evidence="3">Thioredoxin-like fold domain-containing protein</fullName>
    </recommendedName>
</protein>
<geneLocation type="plasmid" evidence="1 2">
    <name>pPP3</name>
</geneLocation>